<proteinExistence type="predicted"/>
<feature type="domain" description="Roadblock/LAMTOR2" evidence="1">
    <location>
        <begin position="17"/>
        <end position="91"/>
    </location>
</feature>
<dbReference type="InterPro" id="IPR004942">
    <property type="entry name" value="Roadblock/LAMTOR2_dom"/>
</dbReference>
<sequence length="120" mass="13023">MSTIKSTLGILCSNDFVRSGLIITKDGMIIESAIESASEAETLGAFMSQIVLTIRNSLSELGYKEFTRYVIQSGKGQIFLMDLGQSVMIALTDLDVDIAKVNIALFQAATEIKKSGRLNI</sequence>
<gene>
    <name evidence="2" type="ORF">MNBD_NITROSPINAE03-1596</name>
</gene>
<protein>
    <recommendedName>
        <fullName evidence="1">Roadblock/LAMTOR2 domain-containing protein</fullName>
    </recommendedName>
</protein>
<reference evidence="2" key="1">
    <citation type="submission" date="2018-06" db="EMBL/GenBank/DDBJ databases">
        <authorList>
            <person name="Zhirakovskaya E."/>
        </authorList>
    </citation>
    <scope>NUCLEOTIDE SEQUENCE</scope>
</reference>
<evidence type="ECO:0000259" key="1">
    <source>
        <dbReference type="Pfam" id="PF03259"/>
    </source>
</evidence>
<organism evidence="2">
    <name type="scientific">hydrothermal vent metagenome</name>
    <dbReference type="NCBI Taxonomy" id="652676"/>
    <lineage>
        <taxon>unclassified sequences</taxon>
        <taxon>metagenomes</taxon>
        <taxon>ecological metagenomes</taxon>
    </lineage>
</organism>
<dbReference type="AlphaFoldDB" id="A0A3B1C001"/>
<evidence type="ECO:0000313" key="2">
    <source>
        <dbReference type="EMBL" id="VAX23886.1"/>
    </source>
</evidence>
<accession>A0A3B1C001</accession>
<dbReference type="EMBL" id="UOGB01000282">
    <property type="protein sequence ID" value="VAX23886.1"/>
    <property type="molecule type" value="Genomic_DNA"/>
</dbReference>
<dbReference type="Gene3D" id="3.30.450.30">
    <property type="entry name" value="Dynein light chain 2a, cytoplasmic"/>
    <property type="match status" value="1"/>
</dbReference>
<dbReference type="SUPFAM" id="SSF103196">
    <property type="entry name" value="Roadblock/LC7 domain"/>
    <property type="match status" value="1"/>
</dbReference>
<name>A0A3B1C001_9ZZZZ</name>
<dbReference type="Pfam" id="PF03259">
    <property type="entry name" value="Robl_LC7"/>
    <property type="match status" value="1"/>
</dbReference>